<dbReference type="InterPro" id="IPR003869">
    <property type="entry name" value="Polysac_CapD-like"/>
</dbReference>
<dbReference type="Gene3D" id="3.40.50.720">
    <property type="entry name" value="NAD(P)-binding Rossmann-like Domain"/>
    <property type="match status" value="1"/>
</dbReference>
<dbReference type="InterPro" id="IPR051203">
    <property type="entry name" value="Polysaccharide_Synthase-Rel"/>
</dbReference>
<accession>A0A6N1NWK7</accession>
<protein>
    <submittedName>
        <fullName evidence="3">4 epimerase</fullName>
    </submittedName>
</protein>
<dbReference type="InterPro" id="IPR036291">
    <property type="entry name" value="NAD(P)-bd_dom_sf"/>
</dbReference>
<feature type="domain" description="Polysaccharide biosynthesis protein CapD-like" evidence="2">
    <location>
        <begin position="3"/>
        <end position="237"/>
    </location>
</feature>
<evidence type="ECO:0000259" key="2">
    <source>
        <dbReference type="Pfam" id="PF02719"/>
    </source>
</evidence>
<dbReference type="SUPFAM" id="SSF51735">
    <property type="entry name" value="NAD(P)-binding Rossmann-fold domains"/>
    <property type="match status" value="1"/>
</dbReference>
<dbReference type="RefSeq" id="YP_010780531.1">
    <property type="nucleotide sequence ID" value="NC_075038.1"/>
</dbReference>
<sequence length="279" mass="32577">MNILITGITGFFGRNFTDYLIKNKIDCTIIGTAHSECKLAYFKKLFPNIKTYVVDLSSERIESELEAIIKNHDINYIIHSAAMKHVDICQDNAMMAYRVNALASDILIKVAKRNNINNLIALSTDKSNNPCNTYGIVKYIMQENVLANGYSVYQGANFFWSDGSVLDVWFNQYIKNRELPIRNSEHIRYFNTIDHVCDRIFKNINEKNKIILPDHVYVIKLGDLLEAFKKYFKYDKVQTVQQYNYEKDVEILRDEITNKIILSEEELISFIDNFYKNML</sequence>
<dbReference type="Pfam" id="PF02719">
    <property type="entry name" value="Polysacc_synt_2"/>
    <property type="match status" value="1"/>
</dbReference>
<organism evidence="3">
    <name type="scientific">Tupanvirus deep ocean</name>
    <dbReference type="NCBI Taxonomy" id="2126984"/>
    <lineage>
        <taxon>Viruses</taxon>
        <taxon>Varidnaviria</taxon>
        <taxon>Bamfordvirae</taxon>
        <taxon>Nucleocytoviricota</taxon>
        <taxon>Megaviricetes</taxon>
        <taxon>Imitervirales</taxon>
        <taxon>Mimiviridae</taxon>
        <taxon>Megamimivirinae</taxon>
        <taxon>Tupanvirus</taxon>
        <taxon>Tupanvirus altamarinense</taxon>
    </lineage>
</organism>
<proteinExistence type="inferred from homology"/>
<evidence type="ECO:0000313" key="3">
    <source>
        <dbReference type="EMBL" id="QKU33921.1"/>
    </source>
</evidence>
<dbReference type="KEGG" id="vg:80517222"/>
<reference evidence="3" key="1">
    <citation type="submission" date="2017-06" db="EMBL/GenBank/DDBJ databases">
        <authorList>
            <person name="Assis F.L."/>
            <person name="Abrahao J.S."/>
            <person name="Silva L."/>
            <person name="Khalil J.B."/>
            <person name="Rodrigues R."/>
            <person name="Silva L.S."/>
            <person name="Boratto P."/>
            <person name="Andrade M."/>
            <person name="Kroon E.G."/>
            <person name="Ribeiro B."/>
            <person name="Bergier I."/>
            <person name="Seligmann H."/>
            <person name="Ghigo E."/>
            <person name="Colson P."/>
            <person name="Levasseur A."/>
            <person name="Raoult D."/>
            <person name="Scola B.L."/>
        </authorList>
    </citation>
    <scope>NUCLEOTIDE SEQUENCE</scope>
    <source>
        <strain evidence="3">Deep ocean</strain>
    </source>
</reference>
<dbReference type="EMBL" id="MF405918">
    <property type="protein sequence ID" value="QKU33921.1"/>
    <property type="molecule type" value="Genomic_DNA"/>
</dbReference>
<dbReference type="PANTHER" id="PTHR43318:SF2">
    <property type="entry name" value="UDP-N-ACETYLGLUCOSAMINE 4,6-DEHYDRATASE (INVERTING)"/>
    <property type="match status" value="1"/>
</dbReference>
<reference evidence="3" key="2">
    <citation type="journal article" date="2018" name="Nat. Commun.">
        <title>Tailed giant Tupanvirus possesses the most complete translational apparatus of the known virosphere.</title>
        <authorList>
            <person name="Abrahao J."/>
            <person name="Silva L."/>
            <person name="Silva L.S."/>
            <person name="Khalil J.Y.B."/>
            <person name="Rodrigues R."/>
            <person name="Arantes T."/>
            <person name="Assis F."/>
            <person name="Boratto P."/>
            <person name="Andrade M."/>
            <person name="Kroon E.G."/>
            <person name="Ribeiro B."/>
            <person name="Bergier I."/>
            <person name="Seligmann H."/>
            <person name="Ghigo E."/>
            <person name="Colson P."/>
            <person name="Levasseur A."/>
            <person name="Kroemer G."/>
            <person name="Raoult D."/>
            <person name="La Scola B."/>
        </authorList>
    </citation>
    <scope>NUCLEOTIDE SEQUENCE [LARGE SCALE GENOMIC DNA]</scope>
    <source>
        <strain evidence="3">Deep ocean</strain>
    </source>
</reference>
<name>A0A6N1NWK7_9VIRU</name>
<dbReference type="GeneID" id="80517222"/>
<evidence type="ECO:0000256" key="1">
    <source>
        <dbReference type="ARBA" id="ARBA00007430"/>
    </source>
</evidence>
<comment type="similarity">
    <text evidence="1">Belongs to the polysaccharide synthase family.</text>
</comment>
<dbReference type="PANTHER" id="PTHR43318">
    <property type="entry name" value="UDP-N-ACETYLGLUCOSAMINE 4,6-DEHYDRATASE"/>
    <property type="match status" value="1"/>
</dbReference>